<reference evidence="1" key="1">
    <citation type="submission" date="2019-02" db="EMBL/GenBank/DDBJ databases">
        <title>Draft genome of the type strain Pelomonas aquatica CCUG 52575T.</title>
        <authorList>
            <person name="Gomila M."/>
            <person name="Lalucat J."/>
        </authorList>
    </citation>
    <scope>NUCLEOTIDE SEQUENCE</scope>
    <source>
        <strain evidence="1">CCUG 52575</strain>
    </source>
</reference>
<name>A0A9X4R6Y8_9BURK</name>
<sequence>MADLFTLQGPLRDIRSYPAWTQDLVQARAPWRERVAQHGFFKRMRDARPGRLRIGALLVGAWPVVERLTQSMARNLLKVQFGRVPCRRAQARLIVSARHRGGR</sequence>
<dbReference type="SUPFAM" id="SSF48613">
    <property type="entry name" value="Heme oxygenase-like"/>
    <property type="match status" value="1"/>
</dbReference>
<gene>
    <name evidence="1" type="ORF">EXJ73_20550</name>
</gene>
<evidence type="ECO:0000313" key="1">
    <source>
        <dbReference type="EMBL" id="MDG0864854.1"/>
    </source>
</evidence>
<keyword evidence="2" id="KW-1185">Reference proteome</keyword>
<proteinExistence type="predicted"/>
<organism evidence="1 2">
    <name type="scientific">Pelomonas aquatica</name>
    <dbReference type="NCBI Taxonomy" id="431058"/>
    <lineage>
        <taxon>Bacteria</taxon>
        <taxon>Pseudomonadati</taxon>
        <taxon>Pseudomonadota</taxon>
        <taxon>Betaproteobacteria</taxon>
        <taxon>Burkholderiales</taxon>
        <taxon>Sphaerotilaceae</taxon>
        <taxon>Roseateles</taxon>
    </lineage>
</organism>
<dbReference type="AlphaFoldDB" id="A0A9X4R6Y8"/>
<protein>
    <submittedName>
        <fullName evidence="1">Uncharacterized protein</fullName>
    </submittedName>
</protein>
<dbReference type="RefSeq" id="WP_268148497.1">
    <property type="nucleotide sequence ID" value="NZ_JAPPUW010000004.1"/>
</dbReference>
<evidence type="ECO:0000313" key="2">
    <source>
        <dbReference type="Proteomes" id="UP001152766"/>
    </source>
</evidence>
<dbReference type="Gene3D" id="1.20.910.10">
    <property type="entry name" value="Heme oxygenase-like"/>
    <property type="match status" value="1"/>
</dbReference>
<comment type="caution">
    <text evidence="1">The sequence shown here is derived from an EMBL/GenBank/DDBJ whole genome shotgun (WGS) entry which is preliminary data.</text>
</comment>
<dbReference type="InterPro" id="IPR016084">
    <property type="entry name" value="Haem_Oase-like_multi-hlx"/>
</dbReference>
<accession>A0A9X4R6Y8</accession>
<dbReference type="Proteomes" id="UP001152766">
    <property type="component" value="Unassembled WGS sequence"/>
</dbReference>
<dbReference type="EMBL" id="SGUG01000043">
    <property type="protein sequence ID" value="MDG0864854.1"/>
    <property type="molecule type" value="Genomic_DNA"/>
</dbReference>